<dbReference type="EMBL" id="CP002431">
    <property type="protein sequence ID" value="ADU64270.1"/>
    <property type="molecule type" value="Genomic_DNA"/>
</dbReference>
<dbReference type="InterPro" id="IPR050217">
    <property type="entry name" value="Peroxiredoxin"/>
</dbReference>
<dbReference type="CDD" id="cd03015">
    <property type="entry name" value="PRX_Typ2cys"/>
    <property type="match status" value="1"/>
</dbReference>
<evidence type="ECO:0000256" key="10">
    <source>
        <dbReference type="PIRSR" id="PIRSR000239-1"/>
    </source>
</evidence>
<feature type="domain" description="Thioredoxin" evidence="11">
    <location>
        <begin position="19"/>
        <end position="178"/>
    </location>
</feature>
<evidence type="ECO:0000313" key="13">
    <source>
        <dbReference type="Proteomes" id="UP000002191"/>
    </source>
</evidence>
<dbReference type="GO" id="GO:0042744">
    <property type="term" value="P:hydrogen peroxide catabolic process"/>
    <property type="evidence" value="ECO:0007669"/>
    <property type="project" value="TreeGrafter"/>
</dbReference>
<evidence type="ECO:0000313" key="12">
    <source>
        <dbReference type="EMBL" id="ADU64270.1"/>
    </source>
</evidence>
<dbReference type="GO" id="GO:0008379">
    <property type="term" value="F:thioredoxin peroxidase activity"/>
    <property type="evidence" value="ECO:0007669"/>
    <property type="project" value="TreeGrafter"/>
</dbReference>
<dbReference type="PANTHER" id="PTHR10681:SF121">
    <property type="entry name" value="ALKYL HYDROPEROXIDE REDUCTASE C"/>
    <property type="match status" value="1"/>
</dbReference>
<dbReference type="Proteomes" id="UP000002191">
    <property type="component" value="Chromosome"/>
</dbReference>
<dbReference type="InterPro" id="IPR000866">
    <property type="entry name" value="AhpC/TSA"/>
</dbReference>
<evidence type="ECO:0000256" key="4">
    <source>
        <dbReference type="ARBA" id="ARBA00022559"/>
    </source>
</evidence>
<dbReference type="GO" id="GO:0006979">
    <property type="term" value="P:response to oxidative stress"/>
    <property type="evidence" value="ECO:0007669"/>
    <property type="project" value="TreeGrafter"/>
</dbReference>
<keyword evidence="7" id="KW-0676">Redox-active center</keyword>
<comment type="subunit">
    <text evidence="1">Homodimer; disulfide-linked, upon oxidation. 5 homodimers assemble to form a ring-like decamer.</text>
</comment>
<dbReference type="OrthoDB" id="9812811at2"/>
<evidence type="ECO:0000256" key="8">
    <source>
        <dbReference type="ARBA" id="ARBA00032077"/>
    </source>
</evidence>
<evidence type="ECO:0000256" key="7">
    <source>
        <dbReference type="ARBA" id="ARBA00023284"/>
    </source>
</evidence>
<evidence type="ECO:0000256" key="5">
    <source>
        <dbReference type="ARBA" id="ARBA00022862"/>
    </source>
</evidence>
<dbReference type="eggNOG" id="COG0450">
    <property type="taxonomic scope" value="Bacteria"/>
</dbReference>
<gene>
    <name evidence="12" type="ordered locus">Daes_3282</name>
</gene>
<organism evidence="12 13">
    <name type="scientific">Pseudodesulfovibrio aespoeensis (strain ATCC 700646 / DSM 10631 / Aspo-2)</name>
    <name type="common">Desulfovibrio aespoeensis</name>
    <dbReference type="NCBI Taxonomy" id="643562"/>
    <lineage>
        <taxon>Bacteria</taxon>
        <taxon>Pseudomonadati</taxon>
        <taxon>Thermodesulfobacteriota</taxon>
        <taxon>Desulfovibrionia</taxon>
        <taxon>Desulfovibrionales</taxon>
        <taxon>Desulfovibrionaceae</taxon>
    </lineage>
</organism>
<dbReference type="HOGENOM" id="CLU_042529_21_3_7"/>
<dbReference type="STRING" id="643562.Daes_3282"/>
<evidence type="ECO:0000256" key="9">
    <source>
        <dbReference type="ARBA" id="ARBA00047572"/>
    </source>
</evidence>
<keyword evidence="4 12" id="KW-0575">Peroxidase</keyword>
<dbReference type="InterPro" id="IPR024706">
    <property type="entry name" value="Peroxiredoxin_AhpC-typ"/>
</dbReference>
<evidence type="ECO:0000256" key="6">
    <source>
        <dbReference type="ARBA" id="ARBA00023002"/>
    </source>
</evidence>
<evidence type="ECO:0000256" key="2">
    <source>
        <dbReference type="ARBA" id="ARBA00013021"/>
    </source>
</evidence>
<reference evidence="12 13" key="2">
    <citation type="journal article" date="2014" name="Genome Announc.">
        <title>Complete Genome Sequence of the Subsurface, Mesophilic Sulfate-Reducing Bacterium Desulfovibrio aespoeensis Aspo-2.</title>
        <authorList>
            <person name="Pedersen K."/>
            <person name="Bengtsson A."/>
            <person name="Edlund J."/>
            <person name="Rabe L."/>
            <person name="Hazen T."/>
            <person name="Chakraborty R."/>
            <person name="Goodwin L."/>
            <person name="Shapiro N."/>
        </authorList>
    </citation>
    <scope>NUCLEOTIDE SEQUENCE [LARGE SCALE GENOMIC DNA]</scope>
    <source>
        <strain evidence="13">ATCC 700646 / DSM 10631 / Aspo-2</strain>
    </source>
</reference>
<evidence type="ECO:0000256" key="3">
    <source>
        <dbReference type="ARBA" id="ARBA00017462"/>
    </source>
</evidence>
<dbReference type="PANTHER" id="PTHR10681">
    <property type="entry name" value="THIOREDOXIN PEROXIDASE"/>
    <property type="match status" value="1"/>
</dbReference>
<dbReference type="Pfam" id="PF00578">
    <property type="entry name" value="AhpC-TSA"/>
    <property type="match status" value="1"/>
</dbReference>
<keyword evidence="13" id="KW-1185">Reference proteome</keyword>
<dbReference type="EC" id="1.11.1.26" evidence="2"/>
<accession>E6VSC7</accession>
<dbReference type="Gene3D" id="3.40.30.10">
    <property type="entry name" value="Glutaredoxin"/>
    <property type="match status" value="1"/>
</dbReference>
<dbReference type="GO" id="GO:0033554">
    <property type="term" value="P:cellular response to stress"/>
    <property type="evidence" value="ECO:0007669"/>
    <property type="project" value="TreeGrafter"/>
</dbReference>
<dbReference type="GO" id="GO:0102039">
    <property type="term" value="F:NADH-dependent peroxiredoxin activity"/>
    <property type="evidence" value="ECO:0007669"/>
    <property type="project" value="UniProtKB-EC"/>
</dbReference>
<dbReference type="AlphaFoldDB" id="E6VSC7"/>
<dbReference type="InterPro" id="IPR036249">
    <property type="entry name" value="Thioredoxin-like_sf"/>
</dbReference>
<reference evidence="13" key="1">
    <citation type="submission" date="2010-12" db="EMBL/GenBank/DDBJ databases">
        <title>Complete sequence of Desulfovibrio aespoeensis Aspo-2.</title>
        <authorList>
            <consortium name="US DOE Joint Genome Institute"/>
            <person name="Lucas S."/>
            <person name="Copeland A."/>
            <person name="Lapidus A."/>
            <person name="Cheng J.-F."/>
            <person name="Goodwin L."/>
            <person name="Pitluck S."/>
            <person name="Chertkov O."/>
            <person name="Misra M."/>
            <person name="Detter J.C."/>
            <person name="Han C."/>
            <person name="Tapia R."/>
            <person name="Land M."/>
            <person name="Hauser L."/>
            <person name="Kyrpides N."/>
            <person name="Ivanova N."/>
            <person name="Ovchinnikova G."/>
            <person name="Pedersen K."/>
            <person name="Jagevall S."/>
            <person name="Hazen T."/>
            <person name="Woyke T."/>
        </authorList>
    </citation>
    <scope>NUCLEOTIDE SEQUENCE [LARGE SCALE GENOMIC DNA]</scope>
    <source>
        <strain evidence="13">ATCC 700646 / DSM 10631 / Aspo-2</strain>
    </source>
</reference>
<dbReference type="GO" id="GO:0045454">
    <property type="term" value="P:cell redox homeostasis"/>
    <property type="evidence" value="ECO:0007669"/>
    <property type="project" value="TreeGrafter"/>
</dbReference>
<feature type="active site" description="Cysteine sulfenic acid (-SOH) intermediate; for peroxidase activity" evidence="10">
    <location>
        <position position="68"/>
    </location>
</feature>
<evidence type="ECO:0000259" key="11">
    <source>
        <dbReference type="PROSITE" id="PS51352"/>
    </source>
</evidence>
<protein>
    <recommendedName>
        <fullName evidence="3">Alkyl hydroperoxide reductase C</fullName>
        <ecNumber evidence="2">1.11.1.26</ecNumber>
    </recommendedName>
    <alternativeName>
        <fullName evidence="8">Peroxiredoxin</fullName>
    </alternativeName>
</protein>
<keyword evidence="5" id="KW-0049">Antioxidant</keyword>
<name>E6VSC7_PSEA9</name>
<dbReference type="InterPro" id="IPR013766">
    <property type="entry name" value="Thioredoxin_domain"/>
</dbReference>
<comment type="catalytic activity">
    <reaction evidence="9">
        <text>a hydroperoxide + NADH + H(+) = an alcohol + NAD(+) + H2O</text>
        <dbReference type="Rhea" id="RHEA:62628"/>
        <dbReference type="ChEBI" id="CHEBI:15377"/>
        <dbReference type="ChEBI" id="CHEBI:15378"/>
        <dbReference type="ChEBI" id="CHEBI:30879"/>
        <dbReference type="ChEBI" id="CHEBI:35924"/>
        <dbReference type="ChEBI" id="CHEBI:57540"/>
        <dbReference type="ChEBI" id="CHEBI:57945"/>
        <dbReference type="EC" id="1.11.1.26"/>
    </reaction>
</comment>
<dbReference type="KEGG" id="das:Daes_3282"/>
<evidence type="ECO:0000256" key="1">
    <source>
        <dbReference type="ARBA" id="ARBA00011654"/>
    </source>
</evidence>
<keyword evidence="6 12" id="KW-0560">Oxidoreductase</keyword>
<dbReference type="SUPFAM" id="SSF52833">
    <property type="entry name" value="Thioredoxin-like"/>
    <property type="match status" value="1"/>
</dbReference>
<dbReference type="PROSITE" id="PS51352">
    <property type="entry name" value="THIOREDOXIN_2"/>
    <property type="match status" value="1"/>
</dbReference>
<proteinExistence type="predicted"/>
<dbReference type="RefSeq" id="WP_013516166.1">
    <property type="nucleotide sequence ID" value="NC_014844.1"/>
</dbReference>
<dbReference type="GO" id="GO:0005829">
    <property type="term" value="C:cytosol"/>
    <property type="evidence" value="ECO:0007669"/>
    <property type="project" value="TreeGrafter"/>
</dbReference>
<dbReference type="PIRSF" id="PIRSF000239">
    <property type="entry name" value="AHPC"/>
    <property type="match status" value="1"/>
</dbReference>
<sequence>MSCGCETDHDHDEMFPEFAKVGQLVPPFAMESYDPVEGGFCEVDMGALREQGKWVVLFFYPADFTFVCPTELADLAAKHADLVRLGAEVISVSTDTKFTHLAWKSDERLLADVKFKMASDATGEVSRFFDVWDYDTGLALRGTFVINPEGMLVSAEINYYNVGRNADELVRKMEANAYLKDHPEQACPAKWVPGGKTLTPGEGLVGKVYEALND</sequence>